<evidence type="ECO:0000313" key="8">
    <source>
        <dbReference type="EMBL" id="OGG78171.1"/>
    </source>
</evidence>
<protein>
    <recommendedName>
        <fullName evidence="4 5">Large ribosomal subunit protein uL24</fullName>
    </recommendedName>
</protein>
<evidence type="ECO:0000256" key="3">
    <source>
        <dbReference type="ARBA" id="ARBA00023274"/>
    </source>
</evidence>
<evidence type="ECO:0000313" key="9">
    <source>
        <dbReference type="Proteomes" id="UP000178811"/>
    </source>
</evidence>
<dbReference type="InterPro" id="IPR003256">
    <property type="entry name" value="Ribosomal_uL24"/>
</dbReference>
<dbReference type="PANTHER" id="PTHR12903">
    <property type="entry name" value="MITOCHONDRIAL RIBOSOMAL PROTEIN L24"/>
    <property type="match status" value="1"/>
</dbReference>
<dbReference type="AlphaFoldDB" id="A0A1F6EX23"/>
<accession>A0A1F6EX23</accession>
<dbReference type="GO" id="GO:0019843">
    <property type="term" value="F:rRNA binding"/>
    <property type="evidence" value="ECO:0007669"/>
    <property type="project" value="UniProtKB-UniRule"/>
</dbReference>
<keyword evidence="5" id="KW-0699">rRNA-binding</keyword>
<dbReference type="InterPro" id="IPR005824">
    <property type="entry name" value="KOW"/>
</dbReference>
<dbReference type="Pfam" id="PF17136">
    <property type="entry name" value="ribosomal_L24"/>
    <property type="match status" value="1"/>
</dbReference>
<evidence type="ECO:0000256" key="5">
    <source>
        <dbReference type="HAMAP-Rule" id="MF_01326"/>
    </source>
</evidence>
<sequence length="74" mass="8264">MYMKIKKGDTVKVISGKDKGKSGVILRALPREDKVIVEGIALFKRHMKGSAGKVGRIIERPRPIHVSNVVRIEK</sequence>
<evidence type="ECO:0000256" key="1">
    <source>
        <dbReference type="ARBA" id="ARBA00010618"/>
    </source>
</evidence>
<comment type="similarity">
    <text evidence="1 5 6">Belongs to the universal ribosomal protein uL24 family.</text>
</comment>
<dbReference type="GO" id="GO:0005840">
    <property type="term" value="C:ribosome"/>
    <property type="evidence" value="ECO:0007669"/>
    <property type="project" value="UniProtKB-KW"/>
</dbReference>
<evidence type="ECO:0000256" key="6">
    <source>
        <dbReference type="RuleBase" id="RU003477"/>
    </source>
</evidence>
<dbReference type="InterPro" id="IPR005825">
    <property type="entry name" value="Ribosomal_uL24_CS"/>
</dbReference>
<comment type="caution">
    <text evidence="8">The sequence shown here is derived from an EMBL/GenBank/DDBJ whole genome shotgun (WGS) entry which is preliminary data.</text>
</comment>
<dbReference type="InterPro" id="IPR008991">
    <property type="entry name" value="Translation_prot_SH3-like_sf"/>
</dbReference>
<name>A0A1F6EX23_9BACT</name>
<comment type="function">
    <text evidence="5">One of the proteins that surrounds the polypeptide exit tunnel on the outside of the subunit.</text>
</comment>
<organism evidence="8 9">
    <name type="scientific">Candidatus Kaiserbacteria bacterium RIFCSPLOWO2_01_FULL_52_12b</name>
    <dbReference type="NCBI Taxonomy" id="1798509"/>
    <lineage>
        <taxon>Bacteria</taxon>
        <taxon>Candidatus Kaiseribacteriota</taxon>
    </lineage>
</organism>
<reference evidence="8 9" key="1">
    <citation type="journal article" date="2016" name="Nat. Commun.">
        <title>Thousands of microbial genomes shed light on interconnected biogeochemical processes in an aquifer system.</title>
        <authorList>
            <person name="Anantharaman K."/>
            <person name="Brown C.T."/>
            <person name="Hug L.A."/>
            <person name="Sharon I."/>
            <person name="Castelle C.J."/>
            <person name="Probst A.J."/>
            <person name="Thomas B.C."/>
            <person name="Singh A."/>
            <person name="Wilkins M.J."/>
            <person name="Karaoz U."/>
            <person name="Brodie E.L."/>
            <person name="Williams K.H."/>
            <person name="Hubbard S.S."/>
            <person name="Banfield J.F."/>
        </authorList>
    </citation>
    <scope>NUCLEOTIDE SEQUENCE [LARGE SCALE GENOMIC DNA]</scope>
</reference>
<dbReference type="Gene3D" id="2.30.30.30">
    <property type="match status" value="1"/>
</dbReference>
<evidence type="ECO:0000259" key="7">
    <source>
        <dbReference type="SMART" id="SM00739"/>
    </source>
</evidence>
<dbReference type="InterPro" id="IPR014722">
    <property type="entry name" value="Rib_uL2_dom2"/>
</dbReference>
<dbReference type="GO" id="GO:0003735">
    <property type="term" value="F:structural constituent of ribosome"/>
    <property type="evidence" value="ECO:0007669"/>
    <property type="project" value="InterPro"/>
</dbReference>
<comment type="function">
    <text evidence="5">One of two assembly initiator proteins, it binds directly to the 5'-end of the 23S rRNA, where it nucleates assembly of the 50S subunit.</text>
</comment>
<dbReference type="HAMAP" id="MF_01326_B">
    <property type="entry name" value="Ribosomal_uL24_B"/>
    <property type="match status" value="1"/>
</dbReference>
<dbReference type="PROSITE" id="PS01108">
    <property type="entry name" value="RIBOSOMAL_L24"/>
    <property type="match status" value="1"/>
</dbReference>
<evidence type="ECO:0000256" key="2">
    <source>
        <dbReference type="ARBA" id="ARBA00022980"/>
    </source>
</evidence>
<dbReference type="EMBL" id="MFLW01000021">
    <property type="protein sequence ID" value="OGG78171.1"/>
    <property type="molecule type" value="Genomic_DNA"/>
</dbReference>
<comment type="subunit">
    <text evidence="5">Part of the 50S ribosomal subunit.</text>
</comment>
<dbReference type="Proteomes" id="UP000178811">
    <property type="component" value="Unassembled WGS sequence"/>
</dbReference>
<evidence type="ECO:0000256" key="4">
    <source>
        <dbReference type="ARBA" id="ARBA00035206"/>
    </source>
</evidence>
<dbReference type="SMART" id="SM00739">
    <property type="entry name" value="KOW"/>
    <property type="match status" value="1"/>
</dbReference>
<dbReference type="NCBIfam" id="TIGR01079">
    <property type="entry name" value="rplX_bact"/>
    <property type="match status" value="1"/>
</dbReference>
<dbReference type="Pfam" id="PF00467">
    <property type="entry name" value="KOW"/>
    <property type="match status" value="1"/>
</dbReference>
<dbReference type="SUPFAM" id="SSF50104">
    <property type="entry name" value="Translation proteins SH3-like domain"/>
    <property type="match status" value="1"/>
</dbReference>
<keyword evidence="3 5" id="KW-0687">Ribonucleoprotein</keyword>
<keyword evidence="5" id="KW-0694">RNA-binding</keyword>
<dbReference type="GO" id="GO:0006412">
    <property type="term" value="P:translation"/>
    <property type="evidence" value="ECO:0007669"/>
    <property type="project" value="UniProtKB-UniRule"/>
</dbReference>
<feature type="domain" description="KOW" evidence="7">
    <location>
        <begin position="4"/>
        <end position="31"/>
    </location>
</feature>
<dbReference type="InterPro" id="IPR057264">
    <property type="entry name" value="Ribosomal_uL24_C"/>
</dbReference>
<proteinExistence type="inferred from homology"/>
<gene>
    <name evidence="5" type="primary">rplX</name>
    <name evidence="8" type="ORF">A3A36_00700</name>
</gene>
<dbReference type="GO" id="GO:1990904">
    <property type="term" value="C:ribonucleoprotein complex"/>
    <property type="evidence" value="ECO:0007669"/>
    <property type="project" value="UniProtKB-KW"/>
</dbReference>
<keyword evidence="2 5" id="KW-0689">Ribosomal protein</keyword>
<dbReference type="CDD" id="cd06089">
    <property type="entry name" value="KOW_RPL26"/>
    <property type="match status" value="1"/>
</dbReference>
<dbReference type="InterPro" id="IPR041988">
    <property type="entry name" value="Ribosomal_uL24_KOW"/>
</dbReference>